<organism evidence="3 4">
    <name type="scientific">Polynucleobacter kasalickyi</name>
    <dbReference type="NCBI Taxonomy" id="1938817"/>
    <lineage>
        <taxon>Bacteria</taxon>
        <taxon>Pseudomonadati</taxon>
        <taxon>Pseudomonadota</taxon>
        <taxon>Betaproteobacteria</taxon>
        <taxon>Burkholderiales</taxon>
        <taxon>Burkholderiaceae</taxon>
        <taxon>Polynucleobacter</taxon>
    </lineage>
</organism>
<dbReference type="RefSeq" id="WP_234986843.1">
    <property type="nucleotide sequence ID" value="NZ_FWXJ01000001.1"/>
</dbReference>
<dbReference type="InterPro" id="IPR029068">
    <property type="entry name" value="Glyas_Bleomycin-R_OHBP_Dase"/>
</dbReference>
<proteinExistence type="predicted"/>
<evidence type="ECO:0000259" key="2">
    <source>
        <dbReference type="PROSITE" id="PS51819"/>
    </source>
</evidence>
<keyword evidence="1" id="KW-0479">Metal-binding</keyword>
<protein>
    <submittedName>
        <fullName evidence="3">Catechol-2,3-dioxygenase</fullName>
    </submittedName>
</protein>
<dbReference type="Gene3D" id="3.10.180.10">
    <property type="entry name" value="2,3-Dihydroxybiphenyl 1,2-Dioxygenase, domain 1"/>
    <property type="match status" value="2"/>
</dbReference>
<dbReference type="InterPro" id="IPR037523">
    <property type="entry name" value="VOC_core"/>
</dbReference>
<keyword evidence="4" id="KW-1185">Reference proteome</keyword>
<feature type="domain" description="VOC" evidence="2">
    <location>
        <begin position="20"/>
        <end position="127"/>
    </location>
</feature>
<sequence length="327" mass="36208">MNKPLTMAQTKRPGVLAVHSLDEFVIAVPDLEVAAEFYSLFGLRVEREGNALGLYTFDTTHRYGRVILGAKKRLQWLTMGVYAEDFDAFKEHFKSLGIQTVESLDPTSSDGIWIKTPDGFPVQIKACQKSSPSMPPMRTFAPESNGAGRSPNKSKVKKVHPQYLSHVLLFTKSVTASLAFYENVLGLRLSDSAGDDLIAFVHSPHGSDHHLLAFLKSDDYGFHHASWAVESIDAVGLGSMQMAAAGFKEGWGVGRHVLGSNYFRYIQDPWGGFCEYSFDIDFVPHTIDWPAANHPPDDSLYAWGPDVKPDFGLNYEASGKEFVSNRA</sequence>
<dbReference type="PANTHER" id="PTHR43048">
    <property type="entry name" value="METHYLMALONYL-COA EPIMERASE"/>
    <property type="match status" value="1"/>
</dbReference>
<dbReference type="SUPFAM" id="SSF54593">
    <property type="entry name" value="Glyoxalase/Bleomycin resistance protein/Dihydroxybiphenyl dioxygenase"/>
    <property type="match status" value="1"/>
</dbReference>
<keyword evidence="3" id="KW-0560">Oxidoreductase</keyword>
<keyword evidence="3" id="KW-0223">Dioxygenase</keyword>
<dbReference type="EMBL" id="FWXJ01000001">
    <property type="protein sequence ID" value="SMC31010.1"/>
    <property type="molecule type" value="Genomic_DNA"/>
</dbReference>
<name>A0A1W1Y480_9BURK</name>
<dbReference type="AlphaFoldDB" id="A0A1W1Y480"/>
<evidence type="ECO:0000313" key="4">
    <source>
        <dbReference type="Proteomes" id="UP000192708"/>
    </source>
</evidence>
<dbReference type="InterPro" id="IPR004360">
    <property type="entry name" value="Glyas_Fos-R_dOase_dom"/>
</dbReference>
<dbReference type="Pfam" id="PF00903">
    <property type="entry name" value="Glyoxalase"/>
    <property type="match status" value="2"/>
</dbReference>
<gene>
    <name evidence="3" type="ORF">SAMN06296008_101333</name>
</gene>
<reference evidence="3 4" key="1">
    <citation type="submission" date="2017-04" db="EMBL/GenBank/DDBJ databases">
        <authorList>
            <person name="Afonso C.L."/>
            <person name="Miller P.J."/>
            <person name="Scott M.A."/>
            <person name="Spackman E."/>
            <person name="Goraichik I."/>
            <person name="Dimitrov K.M."/>
            <person name="Suarez D.L."/>
            <person name="Swayne D.E."/>
        </authorList>
    </citation>
    <scope>NUCLEOTIDE SEQUENCE [LARGE SCALE GENOMIC DNA]</scope>
    <source>
        <strain evidence="3 4">VK13</strain>
    </source>
</reference>
<dbReference type="PANTHER" id="PTHR43048:SF3">
    <property type="entry name" value="METHYLMALONYL-COA EPIMERASE, MITOCHONDRIAL"/>
    <property type="match status" value="1"/>
</dbReference>
<feature type="domain" description="VOC" evidence="2">
    <location>
        <begin position="163"/>
        <end position="279"/>
    </location>
</feature>
<dbReference type="InterPro" id="IPR051785">
    <property type="entry name" value="MMCE/EMCE_epimerase"/>
</dbReference>
<evidence type="ECO:0000313" key="3">
    <source>
        <dbReference type="EMBL" id="SMC31010.1"/>
    </source>
</evidence>
<dbReference type="PROSITE" id="PS51819">
    <property type="entry name" value="VOC"/>
    <property type="match status" value="2"/>
</dbReference>
<dbReference type="GO" id="GO:0004493">
    <property type="term" value="F:methylmalonyl-CoA epimerase activity"/>
    <property type="evidence" value="ECO:0007669"/>
    <property type="project" value="TreeGrafter"/>
</dbReference>
<dbReference type="GO" id="GO:0046491">
    <property type="term" value="P:L-methylmalonyl-CoA metabolic process"/>
    <property type="evidence" value="ECO:0007669"/>
    <property type="project" value="TreeGrafter"/>
</dbReference>
<evidence type="ECO:0000256" key="1">
    <source>
        <dbReference type="ARBA" id="ARBA00022723"/>
    </source>
</evidence>
<dbReference type="GO" id="GO:0046872">
    <property type="term" value="F:metal ion binding"/>
    <property type="evidence" value="ECO:0007669"/>
    <property type="project" value="UniProtKB-KW"/>
</dbReference>
<dbReference type="Proteomes" id="UP000192708">
    <property type="component" value="Unassembled WGS sequence"/>
</dbReference>
<dbReference type="GO" id="GO:0051213">
    <property type="term" value="F:dioxygenase activity"/>
    <property type="evidence" value="ECO:0007669"/>
    <property type="project" value="UniProtKB-KW"/>
</dbReference>
<dbReference type="STRING" id="1938817.SAMN06296008_101333"/>
<accession>A0A1W1Y480</accession>